<comment type="caution">
    <text evidence="1">The sequence shown here is derived from an EMBL/GenBank/DDBJ whole genome shotgun (WGS) entry which is preliminary data.</text>
</comment>
<organism evidence="1 2">
    <name type="scientific">Araneus ventricosus</name>
    <name type="common">Orbweaver spider</name>
    <name type="synonym">Epeira ventricosa</name>
    <dbReference type="NCBI Taxonomy" id="182803"/>
    <lineage>
        <taxon>Eukaryota</taxon>
        <taxon>Metazoa</taxon>
        <taxon>Ecdysozoa</taxon>
        <taxon>Arthropoda</taxon>
        <taxon>Chelicerata</taxon>
        <taxon>Arachnida</taxon>
        <taxon>Araneae</taxon>
        <taxon>Araneomorphae</taxon>
        <taxon>Entelegynae</taxon>
        <taxon>Araneoidea</taxon>
        <taxon>Araneidae</taxon>
        <taxon>Araneus</taxon>
    </lineage>
</organism>
<dbReference type="Proteomes" id="UP000499080">
    <property type="component" value="Unassembled WGS sequence"/>
</dbReference>
<sequence length="102" mass="11670">MRFEAKNNDFNVRHFHPQNHLLRLDPLGTGDTNDHVTICPVFSSGNVYPRWVEWKGTIMAETGARESLILTNRALILTLHKCGWMMGSHDRRRGSQGTNLLI</sequence>
<keyword evidence="2" id="KW-1185">Reference proteome</keyword>
<dbReference type="AlphaFoldDB" id="A0A4Y2KNC6"/>
<name>A0A4Y2KNC6_ARAVE</name>
<evidence type="ECO:0000313" key="2">
    <source>
        <dbReference type="Proteomes" id="UP000499080"/>
    </source>
</evidence>
<accession>A0A4Y2KNC6</accession>
<reference evidence="1 2" key="1">
    <citation type="journal article" date="2019" name="Sci. Rep.">
        <title>Orb-weaving spider Araneus ventricosus genome elucidates the spidroin gene catalogue.</title>
        <authorList>
            <person name="Kono N."/>
            <person name="Nakamura H."/>
            <person name="Ohtoshi R."/>
            <person name="Moran D.A.P."/>
            <person name="Shinohara A."/>
            <person name="Yoshida Y."/>
            <person name="Fujiwara M."/>
            <person name="Mori M."/>
            <person name="Tomita M."/>
            <person name="Arakawa K."/>
        </authorList>
    </citation>
    <scope>NUCLEOTIDE SEQUENCE [LARGE SCALE GENOMIC DNA]</scope>
</reference>
<protein>
    <submittedName>
        <fullName evidence="1">Uncharacterized protein</fullName>
    </submittedName>
</protein>
<dbReference type="EMBL" id="BGPR01004827">
    <property type="protein sequence ID" value="GBN03768.1"/>
    <property type="molecule type" value="Genomic_DNA"/>
</dbReference>
<gene>
    <name evidence="1" type="ORF">AVEN_103261_1</name>
</gene>
<proteinExistence type="predicted"/>
<evidence type="ECO:0000313" key="1">
    <source>
        <dbReference type="EMBL" id="GBN03768.1"/>
    </source>
</evidence>